<evidence type="ECO:0000313" key="2">
    <source>
        <dbReference type="EMBL" id="GBP81921.1"/>
    </source>
</evidence>
<feature type="transmembrane region" description="Helical" evidence="1">
    <location>
        <begin position="16"/>
        <end position="40"/>
    </location>
</feature>
<keyword evidence="1" id="KW-1133">Transmembrane helix</keyword>
<sequence length="159" mass="18181">MPILWTHYTICTNQPLVIIILGAVLITVGTRYALCTLTTCHYYGYVPMLDARYTIYADQPLVMYSGTVITVCALLRGMYTINHLPLLYEYRAHTLDARCTICTDQPLVVLYWYRDLTTVVRTATRCGWESLMKNVTLGNVTMSHRTREGRRMPCVSSTL</sequence>
<evidence type="ECO:0000256" key="1">
    <source>
        <dbReference type="SAM" id="Phobius"/>
    </source>
</evidence>
<protein>
    <submittedName>
        <fullName evidence="2">Uncharacterized protein</fullName>
    </submittedName>
</protein>
<dbReference type="EMBL" id="BGZK01001538">
    <property type="protein sequence ID" value="GBP81921.1"/>
    <property type="molecule type" value="Genomic_DNA"/>
</dbReference>
<feature type="transmembrane region" description="Helical" evidence="1">
    <location>
        <begin position="61"/>
        <end position="79"/>
    </location>
</feature>
<keyword evidence="1" id="KW-0812">Transmembrane</keyword>
<organism evidence="2 3">
    <name type="scientific">Eumeta variegata</name>
    <name type="common">Bagworm moth</name>
    <name type="synonym">Eumeta japonica</name>
    <dbReference type="NCBI Taxonomy" id="151549"/>
    <lineage>
        <taxon>Eukaryota</taxon>
        <taxon>Metazoa</taxon>
        <taxon>Ecdysozoa</taxon>
        <taxon>Arthropoda</taxon>
        <taxon>Hexapoda</taxon>
        <taxon>Insecta</taxon>
        <taxon>Pterygota</taxon>
        <taxon>Neoptera</taxon>
        <taxon>Endopterygota</taxon>
        <taxon>Lepidoptera</taxon>
        <taxon>Glossata</taxon>
        <taxon>Ditrysia</taxon>
        <taxon>Tineoidea</taxon>
        <taxon>Psychidae</taxon>
        <taxon>Oiketicinae</taxon>
        <taxon>Eumeta</taxon>
    </lineage>
</organism>
<comment type="caution">
    <text evidence="2">The sequence shown here is derived from an EMBL/GenBank/DDBJ whole genome shotgun (WGS) entry which is preliminary data.</text>
</comment>
<dbReference type="AlphaFoldDB" id="A0A4C1YZM1"/>
<name>A0A4C1YZM1_EUMVA</name>
<proteinExistence type="predicted"/>
<gene>
    <name evidence="2" type="ORF">EVAR_89028_1</name>
</gene>
<keyword evidence="1" id="KW-0472">Membrane</keyword>
<evidence type="ECO:0000313" key="3">
    <source>
        <dbReference type="Proteomes" id="UP000299102"/>
    </source>
</evidence>
<reference evidence="2 3" key="1">
    <citation type="journal article" date="2019" name="Commun. Biol.">
        <title>The bagworm genome reveals a unique fibroin gene that provides high tensile strength.</title>
        <authorList>
            <person name="Kono N."/>
            <person name="Nakamura H."/>
            <person name="Ohtoshi R."/>
            <person name="Tomita M."/>
            <person name="Numata K."/>
            <person name="Arakawa K."/>
        </authorList>
    </citation>
    <scope>NUCLEOTIDE SEQUENCE [LARGE SCALE GENOMIC DNA]</scope>
</reference>
<dbReference type="Proteomes" id="UP000299102">
    <property type="component" value="Unassembled WGS sequence"/>
</dbReference>
<accession>A0A4C1YZM1</accession>
<keyword evidence="3" id="KW-1185">Reference proteome</keyword>